<dbReference type="InterPro" id="IPR000629">
    <property type="entry name" value="RNA-helicase_DEAD-box_CS"/>
</dbReference>
<feature type="compositionally biased region" description="Pro residues" evidence="9">
    <location>
        <begin position="71"/>
        <end position="81"/>
    </location>
</feature>
<dbReference type="PANTHER" id="PTHR47958">
    <property type="entry name" value="ATP-DEPENDENT RNA HELICASE DBP3"/>
    <property type="match status" value="1"/>
</dbReference>
<comment type="subcellular location">
    <subcellularLocation>
        <location evidence="1">Nucleus</location>
    </subcellularLocation>
</comment>
<feature type="compositionally biased region" description="Acidic residues" evidence="9">
    <location>
        <begin position="350"/>
        <end position="363"/>
    </location>
</feature>
<feature type="short sequence motif" description="Q motif" evidence="8">
    <location>
        <begin position="445"/>
        <end position="473"/>
    </location>
</feature>
<feature type="domain" description="DEAD-box RNA helicase Q" evidence="12">
    <location>
        <begin position="445"/>
        <end position="473"/>
    </location>
</feature>
<feature type="compositionally biased region" description="Basic and acidic residues" evidence="9">
    <location>
        <begin position="857"/>
        <end position="903"/>
    </location>
</feature>
<keyword evidence="5" id="KW-0347">Helicase</keyword>
<dbReference type="GO" id="GO:0003676">
    <property type="term" value="F:nucleic acid binding"/>
    <property type="evidence" value="ECO:0007669"/>
    <property type="project" value="InterPro"/>
</dbReference>
<dbReference type="EMBL" id="LN483326">
    <property type="protein sequence ID" value="CDZ98160.1"/>
    <property type="molecule type" value="Genomic_DNA"/>
</dbReference>
<dbReference type="InterPro" id="IPR011545">
    <property type="entry name" value="DEAD/DEAH_box_helicase_dom"/>
</dbReference>
<feature type="compositionally biased region" description="Polar residues" evidence="9">
    <location>
        <begin position="193"/>
        <end position="203"/>
    </location>
</feature>
<dbReference type="PROSITE" id="PS00039">
    <property type="entry name" value="DEAD_ATP_HELICASE"/>
    <property type="match status" value="1"/>
</dbReference>
<evidence type="ECO:0000256" key="9">
    <source>
        <dbReference type="SAM" id="MobiDB-lite"/>
    </source>
</evidence>
<dbReference type="PROSITE" id="PS51194">
    <property type="entry name" value="HELICASE_CTER"/>
    <property type="match status" value="1"/>
</dbReference>
<feature type="compositionally biased region" description="Polar residues" evidence="9">
    <location>
        <begin position="33"/>
        <end position="53"/>
    </location>
</feature>
<proteinExistence type="predicted"/>
<evidence type="ECO:0000256" key="5">
    <source>
        <dbReference type="ARBA" id="ARBA00022806"/>
    </source>
</evidence>
<feature type="region of interest" description="Disordered" evidence="9">
    <location>
        <begin position="188"/>
        <end position="369"/>
    </location>
</feature>
<feature type="compositionally biased region" description="Basic and acidic residues" evidence="9">
    <location>
        <begin position="289"/>
        <end position="304"/>
    </location>
</feature>
<feature type="compositionally biased region" description="Basic and acidic residues" evidence="9">
    <location>
        <begin position="321"/>
        <end position="334"/>
    </location>
</feature>
<dbReference type="PROSITE" id="PS51192">
    <property type="entry name" value="HELICASE_ATP_BIND_1"/>
    <property type="match status" value="1"/>
</dbReference>
<feature type="compositionally biased region" description="Basic and acidic residues" evidence="9">
    <location>
        <begin position="96"/>
        <end position="110"/>
    </location>
</feature>
<dbReference type="FunFam" id="3.40.50.300:FF:000079">
    <property type="entry name" value="probable ATP-dependent RNA helicase DDX17"/>
    <property type="match status" value="1"/>
</dbReference>
<dbReference type="Pfam" id="PF00271">
    <property type="entry name" value="Helicase_C"/>
    <property type="match status" value="1"/>
</dbReference>
<feature type="domain" description="Helicase C-terminal" evidence="11">
    <location>
        <begin position="682"/>
        <end position="833"/>
    </location>
</feature>
<dbReference type="GO" id="GO:0005524">
    <property type="term" value="F:ATP binding"/>
    <property type="evidence" value="ECO:0007669"/>
    <property type="project" value="UniProtKB-KW"/>
</dbReference>
<keyword evidence="3" id="KW-0547">Nucleotide-binding</keyword>
<feature type="domain" description="Helicase ATP-binding" evidence="10">
    <location>
        <begin position="476"/>
        <end position="654"/>
    </location>
</feature>
<evidence type="ECO:0000259" key="11">
    <source>
        <dbReference type="PROSITE" id="PS51194"/>
    </source>
</evidence>
<dbReference type="Gene3D" id="3.40.50.300">
    <property type="entry name" value="P-loop containing nucleotide triphosphate hydrolases"/>
    <property type="match status" value="2"/>
</dbReference>
<dbReference type="GO" id="GO:0003724">
    <property type="term" value="F:RNA helicase activity"/>
    <property type="evidence" value="ECO:0007669"/>
    <property type="project" value="UniProtKB-EC"/>
</dbReference>
<protein>
    <recommendedName>
        <fullName evidence="2">RNA helicase</fullName>
        <ecNumber evidence="2">3.6.4.13</ecNumber>
    </recommendedName>
</protein>
<dbReference type="InterPro" id="IPR014014">
    <property type="entry name" value="RNA_helicase_DEAD_Q_motif"/>
</dbReference>
<feature type="compositionally biased region" description="Basic and acidic residues" evidence="9">
    <location>
        <begin position="222"/>
        <end position="240"/>
    </location>
</feature>
<evidence type="ECO:0000256" key="2">
    <source>
        <dbReference type="ARBA" id="ARBA00012552"/>
    </source>
</evidence>
<keyword evidence="7" id="KW-0539">Nucleus</keyword>
<dbReference type="InterPro" id="IPR014001">
    <property type="entry name" value="Helicase_ATP-bd"/>
</dbReference>
<evidence type="ECO:0000256" key="3">
    <source>
        <dbReference type="ARBA" id="ARBA00022741"/>
    </source>
</evidence>
<dbReference type="AlphaFoldDB" id="A0A0F7SIA1"/>
<feature type="region of interest" description="Disordered" evidence="9">
    <location>
        <begin position="1"/>
        <end position="153"/>
    </location>
</feature>
<keyword evidence="4 13" id="KW-0378">Hydrolase</keyword>
<sequence>MARSRSPEPSSSSSKRNTTTSILIIETGPVVMETTTENPVPTDQSPRSSSEYAPSTRLPSVASIPASSHLPLPPPPVPTPVLAPVSAPTTAAPKLTAEEEKIKAKKERLAAWKAKQGLSSASPAPNGGASPGLGSAKVSPSPQSTSIGLPLKKANNERAGFSFSSSAGSSLSSSAALTRIGLPLKPSALARGSNLNQSSSGSIVANGGRGAVGLDDSAAPVRKFEKLEDLPEVDKTYVHVEDDDEELDYQPVASVKGGEREVISATSGGGSAQTNSGAEAMDVDSESVSDSRKVDEPMKDKKADEEEEEEDPLEAYMRGVTQERTKVDMEDKSRMKGNGAKPKPRALGIDGEEDGLGSEDEEEQKPKEGDLPLTAEDIMALAAKRNRRKDLPTVDHQKITYEPFRKAFYTAPYEISEMTEEEVDLMRLEMDGIKIRGVDCPRPVKRWGAFGLPGGCLEVIKRLGYSSPTAIQAQAIPSIMSGRDVIGVAKTGSGKTIAFLLPLLRHIKDQRPLESGEGPMAVIMTPTRELALQIVRECKPFAKVLGITAMCAYGGSPISEQIAELKKGAEIVVCTPGRMIDLLTANSGRVTNLKRVTYMVLDEADRMFDMGFEPQVMKIINNVRPDRQVVLFSATFPKQMDGLARKILQKPLEVTVGGRSVVAKEITQVVEVRTEDTKFHRLLELLGETYQTEEDLDTKRTLIFVERQESADNLLLELHQRAYRRANSLHGGKEQVDRDQTITHFKSGVIPIVIATSVAARGLDIKQLVLVINYDVPNHMEDYVHRAGRTGRAGNKGTCVTFITPDQEKYSVDICRAVEASGVTAPEELKAMSEGFLAKVRSGAAKSHTNTGFGGKGLDRFESEREAKEKAERSAFGEKDESKAKDEEGGKDEKGEPVAKDEKTILPGFKVDIVKGPAPERVGSAAAAARARPAAPVAPPALQVSGPNKEGLTKVQAALEKINAELAAKKKAMATAAAAASSTNSQPSGGDTKGQISTERKPKDPDATDFHAVVQINDFVQKARWMVTNRESMTKLIDLTGCAITNRGIYYEPTKEPPPGGEPKLSLLVESNDEWRVELAVKEITRLLVEGTIQGLAQEQRNAAAAGGRYTVV</sequence>
<feature type="compositionally biased region" description="Low complexity" evidence="9">
    <location>
        <begin position="117"/>
        <end position="136"/>
    </location>
</feature>
<evidence type="ECO:0000256" key="7">
    <source>
        <dbReference type="ARBA" id="ARBA00023242"/>
    </source>
</evidence>
<keyword evidence="6" id="KW-0067">ATP-binding</keyword>
<evidence type="ECO:0000313" key="13">
    <source>
        <dbReference type="EMBL" id="CDZ98160.1"/>
    </source>
</evidence>
<dbReference type="EC" id="3.6.4.13" evidence="2"/>
<feature type="compositionally biased region" description="Polar residues" evidence="9">
    <location>
        <begin position="138"/>
        <end position="147"/>
    </location>
</feature>
<evidence type="ECO:0000256" key="4">
    <source>
        <dbReference type="ARBA" id="ARBA00022801"/>
    </source>
</evidence>
<dbReference type="InterPro" id="IPR001650">
    <property type="entry name" value="Helicase_C-like"/>
</dbReference>
<feature type="compositionally biased region" description="Basic and acidic residues" evidence="9">
    <location>
        <begin position="998"/>
        <end position="1009"/>
    </location>
</feature>
<reference evidence="13" key="1">
    <citation type="submission" date="2014-08" db="EMBL/GenBank/DDBJ databases">
        <authorList>
            <person name="Sharma Rahul"/>
            <person name="Thines Marco"/>
        </authorList>
    </citation>
    <scope>NUCLEOTIDE SEQUENCE</scope>
</reference>
<dbReference type="PROSITE" id="PS51195">
    <property type="entry name" value="Q_MOTIF"/>
    <property type="match status" value="1"/>
</dbReference>
<evidence type="ECO:0000259" key="10">
    <source>
        <dbReference type="PROSITE" id="PS51192"/>
    </source>
</evidence>
<evidence type="ECO:0000259" key="12">
    <source>
        <dbReference type="PROSITE" id="PS51195"/>
    </source>
</evidence>
<accession>A0A0F7SIA1</accession>
<dbReference type="GO" id="GO:0005634">
    <property type="term" value="C:nucleus"/>
    <property type="evidence" value="ECO:0007669"/>
    <property type="project" value="UniProtKB-SubCell"/>
</dbReference>
<evidence type="ECO:0000256" key="1">
    <source>
        <dbReference type="ARBA" id="ARBA00004123"/>
    </source>
</evidence>
<feature type="region of interest" description="Disordered" evidence="9">
    <location>
        <begin position="978"/>
        <end position="1009"/>
    </location>
</feature>
<feature type="compositionally biased region" description="Low complexity" evidence="9">
    <location>
        <begin position="1"/>
        <end position="21"/>
    </location>
</feature>
<name>A0A0F7SIA1_PHARH</name>
<dbReference type="InterPro" id="IPR027417">
    <property type="entry name" value="P-loop_NTPase"/>
</dbReference>
<dbReference type="GO" id="GO:0016787">
    <property type="term" value="F:hydrolase activity"/>
    <property type="evidence" value="ECO:0007669"/>
    <property type="project" value="UniProtKB-KW"/>
</dbReference>
<evidence type="ECO:0000256" key="6">
    <source>
        <dbReference type="ARBA" id="ARBA00022840"/>
    </source>
</evidence>
<feature type="compositionally biased region" description="Low complexity" evidence="9">
    <location>
        <begin position="82"/>
        <end position="93"/>
    </location>
</feature>
<feature type="compositionally biased region" description="Polar residues" evidence="9">
    <location>
        <begin position="981"/>
        <end position="997"/>
    </location>
</feature>
<evidence type="ECO:0000256" key="8">
    <source>
        <dbReference type="PROSITE-ProRule" id="PRU00552"/>
    </source>
</evidence>
<dbReference type="Pfam" id="PF00270">
    <property type="entry name" value="DEAD"/>
    <property type="match status" value="1"/>
</dbReference>
<dbReference type="SMART" id="SM00490">
    <property type="entry name" value="HELICc"/>
    <property type="match status" value="1"/>
</dbReference>
<organism evidence="13">
    <name type="scientific">Phaffia rhodozyma</name>
    <name type="common">Yeast</name>
    <name type="synonym">Xanthophyllomyces dendrorhous</name>
    <dbReference type="NCBI Taxonomy" id="264483"/>
    <lineage>
        <taxon>Eukaryota</taxon>
        <taxon>Fungi</taxon>
        <taxon>Dikarya</taxon>
        <taxon>Basidiomycota</taxon>
        <taxon>Agaricomycotina</taxon>
        <taxon>Tremellomycetes</taxon>
        <taxon>Cystofilobasidiales</taxon>
        <taxon>Mrakiaceae</taxon>
        <taxon>Phaffia</taxon>
    </lineage>
</organism>
<feature type="region of interest" description="Disordered" evidence="9">
    <location>
        <begin position="846"/>
        <end position="903"/>
    </location>
</feature>
<dbReference type="SMART" id="SM00487">
    <property type="entry name" value="DEXDc"/>
    <property type="match status" value="1"/>
</dbReference>
<dbReference type="CDD" id="cd17953">
    <property type="entry name" value="DEADc_DDX46"/>
    <property type="match status" value="1"/>
</dbReference>
<dbReference type="SUPFAM" id="SSF52540">
    <property type="entry name" value="P-loop containing nucleoside triphosphate hydrolases"/>
    <property type="match status" value="2"/>
</dbReference>
<dbReference type="CDD" id="cd18787">
    <property type="entry name" value="SF2_C_DEAD"/>
    <property type="match status" value="1"/>
</dbReference>